<evidence type="ECO:0000259" key="12">
    <source>
        <dbReference type="PROSITE" id="PS51371"/>
    </source>
</evidence>
<dbReference type="SUPFAM" id="SSF54631">
    <property type="entry name" value="CBS-domain pair"/>
    <property type="match status" value="1"/>
</dbReference>
<dbReference type="Gene3D" id="3.10.580.10">
    <property type="entry name" value="CBS-domain"/>
    <property type="match status" value="1"/>
</dbReference>
<evidence type="ECO:0000256" key="4">
    <source>
        <dbReference type="ARBA" id="ARBA00022989"/>
    </source>
</evidence>
<keyword evidence="7" id="KW-0869">Chloride channel</keyword>
<evidence type="ECO:0000313" key="13">
    <source>
        <dbReference type="EMBL" id="RTZ04102.1"/>
    </source>
</evidence>
<sequence>MFKKLITKLEVIIAIAQSLLTPKQFIFLSAVLVGISSAFAVIVLKTFAHWVFSFATYVSGILKLGFLNSILPIIGILLTVFVVKRVLGGTIQKGTSQILYAVAKKASIIQKKQMYSQIVTSSLTVGLGGSAGLESPIVITGAAFGSNYAQKYKLSYKDRTLLIGCGVAAGIAAAFNAPIAGVLFAIEVLLVDVSIAAFTPIMIAAATGALVSVIALDEAILLSFKQQQSFDYHNLFFYVLLGLLTGFVSVYYSRNFQRVEHFFARLKLSPYKKALFGSSILAILIFIFPTLFGEGYESIKTLSENDPGKLLENTLFSSFRNNSWALLLFVGCTMMMKVFATGITLSSGGNGGNFAPSLFLGSYVGFFFAKFLNLTGLTKLPISNFTLVGMAGILSGLFHAPLTAIFLIAEITGGYNLMIPLMIVSSISFAISKRFEKHSMDVKNLIQKGHAFTSNKDTNVLSTLETNSIIQTDFLTVTPNENLEKLVDLISHSNQVIFAVVDPENQLLGMVHFNTIREIIFNTYRVKYTLVKDIMIKPLETVTPDDSMETVMNKFEKSKVAFLPVLKNDKYYGFISKSIALEAYRTKLKSMTIE</sequence>
<evidence type="ECO:0000256" key="8">
    <source>
        <dbReference type="ARBA" id="ARBA00023214"/>
    </source>
</evidence>
<feature type="transmembrane region" description="Helical" evidence="11">
    <location>
        <begin position="235"/>
        <end position="254"/>
    </location>
</feature>
<dbReference type="PROSITE" id="PS51371">
    <property type="entry name" value="CBS"/>
    <property type="match status" value="2"/>
</dbReference>
<dbReference type="GO" id="GO:0034707">
    <property type="term" value="C:chloride channel complex"/>
    <property type="evidence" value="ECO:0007669"/>
    <property type="project" value="UniProtKB-KW"/>
</dbReference>
<feature type="transmembrane region" description="Helical" evidence="11">
    <location>
        <begin position="324"/>
        <end position="348"/>
    </location>
</feature>
<organism evidence="13 14">
    <name type="scientific">Flavobacterium bomense</name>
    <dbReference type="NCBI Taxonomy" id="2497483"/>
    <lineage>
        <taxon>Bacteria</taxon>
        <taxon>Pseudomonadati</taxon>
        <taxon>Bacteroidota</taxon>
        <taxon>Flavobacteriia</taxon>
        <taxon>Flavobacteriales</taxon>
        <taxon>Flavobacteriaceae</taxon>
        <taxon>Flavobacterium</taxon>
    </lineage>
</organism>
<keyword evidence="10" id="KW-0129">CBS domain</keyword>
<keyword evidence="9" id="KW-0407">Ion channel</keyword>
<dbReference type="SMART" id="SM00116">
    <property type="entry name" value="CBS"/>
    <property type="match status" value="2"/>
</dbReference>
<feature type="transmembrane region" description="Helical" evidence="11">
    <location>
        <begin position="414"/>
        <end position="431"/>
    </location>
</feature>
<keyword evidence="2" id="KW-0813">Transport</keyword>
<proteinExistence type="predicted"/>
<feature type="transmembrane region" description="Helical" evidence="11">
    <location>
        <begin position="198"/>
        <end position="223"/>
    </location>
</feature>
<dbReference type="PRINTS" id="PR00762">
    <property type="entry name" value="CLCHANNEL"/>
</dbReference>
<feature type="transmembrane region" description="Helical" evidence="11">
    <location>
        <begin position="385"/>
        <end position="408"/>
    </location>
</feature>
<dbReference type="Pfam" id="PF00654">
    <property type="entry name" value="Voltage_CLC"/>
    <property type="match status" value="1"/>
</dbReference>
<evidence type="ECO:0000256" key="11">
    <source>
        <dbReference type="SAM" id="Phobius"/>
    </source>
</evidence>
<dbReference type="InterPro" id="IPR050368">
    <property type="entry name" value="ClC-type_chloride_channel"/>
</dbReference>
<dbReference type="InterPro" id="IPR000644">
    <property type="entry name" value="CBS_dom"/>
</dbReference>
<dbReference type="GO" id="GO:0005254">
    <property type="term" value="F:chloride channel activity"/>
    <property type="evidence" value="ECO:0007669"/>
    <property type="project" value="UniProtKB-KW"/>
</dbReference>
<protein>
    <submittedName>
        <fullName evidence="13">Chloride channel protein</fullName>
    </submittedName>
</protein>
<accession>A0A432CLH5</accession>
<keyword evidence="5" id="KW-0406">Ion transport</keyword>
<evidence type="ECO:0000256" key="7">
    <source>
        <dbReference type="ARBA" id="ARBA00023173"/>
    </source>
</evidence>
<dbReference type="InterPro" id="IPR014743">
    <property type="entry name" value="Cl-channel_core"/>
</dbReference>
<keyword evidence="3 11" id="KW-0812">Transmembrane</keyword>
<evidence type="ECO:0000313" key="14">
    <source>
        <dbReference type="Proteomes" id="UP000280825"/>
    </source>
</evidence>
<dbReference type="PANTHER" id="PTHR43427">
    <property type="entry name" value="CHLORIDE CHANNEL PROTEIN CLC-E"/>
    <property type="match status" value="1"/>
</dbReference>
<comment type="caution">
    <text evidence="13">The sequence shown here is derived from an EMBL/GenBank/DDBJ whole genome shotgun (WGS) entry which is preliminary data.</text>
</comment>
<dbReference type="Gene3D" id="1.10.3080.10">
    <property type="entry name" value="Clc chloride channel"/>
    <property type="match status" value="1"/>
</dbReference>
<dbReference type="Pfam" id="PF00571">
    <property type="entry name" value="CBS"/>
    <property type="match status" value="2"/>
</dbReference>
<dbReference type="Proteomes" id="UP000280825">
    <property type="component" value="Unassembled WGS sequence"/>
</dbReference>
<evidence type="ECO:0000256" key="6">
    <source>
        <dbReference type="ARBA" id="ARBA00023136"/>
    </source>
</evidence>
<dbReference type="CDD" id="cd00400">
    <property type="entry name" value="Voltage_gated_ClC"/>
    <property type="match status" value="1"/>
</dbReference>
<feature type="transmembrane region" description="Helical" evidence="11">
    <location>
        <begin position="161"/>
        <end position="186"/>
    </location>
</feature>
<evidence type="ECO:0000256" key="5">
    <source>
        <dbReference type="ARBA" id="ARBA00023065"/>
    </source>
</evidence>
<feature type="transmembrane region" description="Helical" evidence="11">
    <location>
        <begin position="64"/>
        <end position="83"/>
    </location>
</feature>
<evidence type="ECO:0000256" key="1">
    <source>
        <dbReference type="ARBA" id="ARBA00004141"/>
    </source>
</evidence>
<keyword evidence="4 11" id="KW-1133">Transmembrane helix</keyword>
<evidence type="ECO:0000256" key="10">
    <source>
        <dbReference type="PROSITE-ProRule" id="PRU00703"/>
    </source>
</evidence>
<dbReference type="SUPFAM" id="SSF81340">
    <property type="entry name" value="Clc chloride channel"/>
    <property type="match status" value="1"/>
</dbReference>
<feature type="domain" description="CBS" evidence="12">
    <location>
        <begin position="535"/>
        <end position="590"/>
    </location>
</feature>
<dbReference type="InterPro" id="IPR001807">
    <property type="entry name" value="ClC"/>
</dbReference>
<gene>
    <name evidence="13" type="ORF">EKL98_09695</name>
</gene>
<dbReference type="PANTHER" id="PTHR43427:SF6">
    <property type="entry name" value="CHLORIDE CHANNEL PROTEIN CLC-E"/>
    <property type="match status" value="1"/>
</dbReference>
<dbReference type="EMBL" id="RYDJ01000010">
    <property type="protein sequence ID" value="RTZ04102.1"/>
    <property type="molecule type" value="Genomic_DNA"/>
</dbReference>
<keyword evidence="8" id="KW-0868">Chloride</keyword>
<reference evidence="13 14" key="1">
    <citation type="submission" date="2018-12" db="EMBL/GenBank/DDBJ databases">
        <title>Flavobacterium sp. nov., isolated from glacier ice.</title>
        <authorList>
            <person name="Liu Q."/>
            <person name="Xin Y.-H."/>
        </authorList>
    </citation>
    <scope>NUCLEOTIDE SEQUENCE [LARGE SCALE GENOMIC DNA]</scope>
    <source>
        <strain evidence="13 14">RB1N8</strain>
    </source>
</reference>
<feature type="transmembrane region" description="Helical" evidence="11">
    <location>
        <begin position="25"/>
        <end position="44"/>
    </location>
</feature>
<dbReference type="InterPro" id="IPR046342">
    <property type="entry name" value="CBS_dom_sf"/>
</dbReference>
<evidence type="ECO:0000256" key="3">
    <source>
        <dbReference type="ARBA" id="ARBA00022692"/>
    </source>
</evidence>
<keyword evidence="14" id="KW-1185">Reference proteome</keyword>
<dbReference type="AlphaFoldDB" id="A0A432CLH5"/>
<dbReference type="CDD" id="cd02205">
    <property type="entry name" value="CBS_pair_SF"/>
    <property type="match status" value="1"/>
</dbReference>
<feature type="domain" description="CBS" evidence="12">
    <location>
        <begin position="470"/>
        <end position="526"/>
    </location>
</feature>
<evidence type="ECO:0000256" key="2">
    <source>
        <dbReference type="ARBA" id="ARBA00022448"/>
    </source>
</evidence>
<feature type="transmembrane region" description="Helical" evidence="11">
    <location>
        <begin position="274"/>
        <end position="292"/>
    </location>
</feature>
<keyword evidence="6 11" id="KW-0472">Membrane</keyword>
<name>A0A432CLH5_9FLAO</name>
<dbReference type="RefSeq" id="WP_126562177.1">
    <property type="nucleotide sequence ID" value="NZ_RYDJ01000010.1"/>
</dbReference>
<feature type="transmembrane region" description="Helical" evidence="11">
    <location>
        <begin position="354"/>
        <end position="373"/>
    </location>
</feature>
<evidence type="ECO:0000256" key="9">
    <source>
        <dbReference type="ARBA" id="ARBA00023303"/>
    </source>
</evidence>
<comment type="subcellular location">
    <subcellularLocation>
        <location evidence="1">Membrane</location>
        <topology evidence="1">Multi-pass membrane protein</topology>
    </subcellularLocation>
</comment>